<sequence length="135" mass="15394">MKFLLDNNLPPALARALNELCKGDGHLVIHLRDKFPADSSDAFWITELSQEAGWAVVSQDRFSKGDVERKAFRECGLAIFCLAKQWGQEPYWNKAHNLVRWWPAIIRQAEMITGGAALKVSWKYSAPGKFEYIKI</sequence>
<dbReference type="Proteomes" id="UP000517547">
    <property type="component" value="Unassembled WGS sequence"/>
</dbReference>
<feature type="domain" description="VapC45 PIN like" evidence="1">
    <location>
        <begin position="1"/>
        <end position="84"/>
    </location>
</feature>
<reference evidence="2 3" key="1">
    <citation type="submission" date="2020-04" db="EMBL/GenBank/DDBJ databases">
        <title>Molecular characterization of pseudomonads from Agaricus bisporus reveal novel blotch 2 pathogens in Western Europe.</title>
        <authorList>
            <person name="Taparia T."/>
            <person name="Krijger M."/>
            <person name="Haynes E."/>
            <person name="Elpinstone J.G."/>
            <person name="Noble R."/>
            <person name="Van Der Wolf J."/>
        </authorList>
    </citation>
    <scope>NUCLEOTIDE SEQUENCE [LARGE SCALE GENOMIC DNA]</scope>
    <source>
        <strain evidence="2 3">IPO3738</strain>
    </source>
</reference>
<comment type="caution">
    <text evidence="2">The sequence shown here is derived from an EMBL/GenBank/DDBJ whole genome shotgun (WGS) entry which is preliminary data.</text>
</comment>
<name>A0A7Y7Y552_9PSED</name>
<evidence type="ECO:0000259" key="1">
    <source>
        <dbReference type="Pfam" id="PF18478"/>
    </source>
</evidence>
<evidence type="ECO:0000313" key="3">
    <source>
        <dbReference type="Proteomes" id="UP000517547"/>
    </source>
</evidence>
<dbReference type="EMBL" id="JACAQE010000012">
    <property type="protein sequence ID" value="NWC18092.1"/>
    <property type="molecule type" value="Genomic_DNA"/>
</dbReference>
<dbReference type="Pfam" id="PF18478">
    <property type="entry name" value="PIN_10"/>
    <property type="match status" value="1"/>
</dbReference>
<accession>A0A7Y7Y552</accession>
<evidence type="ECO:0000313" key="2">
    <source>
        <dbReference type="EMBL" id="NWC18092.1"/>
    </source>
</evidence>
<dbReference type="AlphaFoldDB" id="A0A7Y7Y552"/>
<dbReference type="RefSeq" id="WP_017126790.1">
    <property type="nucleotide sequence ID" value="NZ_JACAOK010000017.1"/>
</dbReference>
<organism evidence="2 3">
    <name type="scientific">Pseudomonas gingeri</name>
    <dbReference type="NCBI Taxonomy" id="117681"/>
    <lineage>
        <taxon>Bacteria</taxon>
        <taxon>Pseudomonadati</taxon>
        <taxon>Pseudomonadota</taxon>
        <taxon>Gammaproteobacteria</taxon>
        <taxon>Pseudomonadales</taxon>
        <taxon>Pseudomonadaceae</taxon>
        <taxon>Pseudomonas</taxon>
    </lineage>
</organism>
<dbReference type="InterPro" id="IPR041375">
    <property type="entry name" value="VapC45_PIN-like"/>
</dbReference>
<proteinExistence type="predicted"/>
<gene>
    <name evidence="2" type="ORF">HX845_30855</name>
</gene>
<protein>
    <recommendedName>
        <fullName evidence="1">VapC45 PIN like domain-containing protein</fullName>
    </recommendedName>
</protein>